<evidence type="ECO:0000313" key="2">
    <source>
        <dbReference type="Proteomes" id="UP001515500"/>
    </source>
</evidence>
<keyword evidence="2" id="KW-1185">Reference proteome</keyword>
<dbReference type="GO" id="GO:0009742">
    <property type="term" value="P:brassinosteroid mediated signaling pathway"/>
    <property type="evidence" value="ECO:0007669"/>
    <property type="project" value="InterPro"/>
</dbReference>
<dbReference type="Proteomes" id="UP001515500">
    <property type="component" value="Chromosome 11"/>
</dbReference>
<proteinExistence type="predicted"/>
<dbReference type="PANTHER" id="PTHR45863">
    <property type="entry name" value="SERINE/THREONINE-PROTEIN KINASE BSK5"/>
    <property type="match status" value="1"/>
</dbReference>
<dbReference type="Gene3D" id="1.10.510.10">
    <property type="entry name" value="Transferase(Phosphotransferase) domain 1"/>
    <property type="match status" value="1"/>
</dbReference>
<gene>
    <name evidence="3" type="primary">LOC120272533</name>
</gene>
<dbReference type="RefSeq" id="XP_039135306.1">
    <property type="nucleotide sequence ID" value="XM_039279372.1"/>
</dbReference>
<dbReference type="GO" id="GO:0005524">
    <property type="term" value="F:ATP binding"/>
    <property type="evidence" value="ECO:0007669"/>
    <property type="project" value="UniProtKB-KW"/>
</dbReference>
<organism evidence="2 3">
    <name type="scientific">Dioscorea cayennensis subsp. rotundata</name>
    <name type="common">White Guinea yam</name>
    <name type="synonym">Dioscorea rotundata</name>
    <dbReference type="NCBI Taxonomy" id="55577"/>
    <lineage>
        <taxon>Eukaryota</taxon>
        <taxon>Viridiplantae</taxon>
        <taxon>Streptophyta</taxon>
        <taxon>Embryophyta</taxon>
        <taxon>Tracheophyta</taxon>
        <taxon>Spermatophyta</taxon>
        <taxon>Magnoliopsida</taxon>
        <taxon>Liliopsida</taxon>
        <taxon>Dioscoreales</taxon>
        <taxon>Dioscoreaceae</taxon>
        <taxon>Dioscorea</taxon>
    </lineage>
</organism>
<dbReference type="AlphaFoldDB" id="A0AB40C667"/>
<dbReference type="PANTHER" id="PTHR45863:SF22">
    <property type="entry name" value="SERINE_THREONINE-PROTEIN KINASE BSK1"/>
    <property type="match status" value="1"/>
</dbReference>
<dbReference type="GeneID" id="120272533"/>
<name>A0AB40C667_DIOCR</name>
<sequence>MDVPRKNKIFTFGLLLRNLLSGNQISKKQEIEVRFGKKFPIILDSRLNGEYSAEEATALVGFAEQWMQYNPDNDRFTINDVIAALAKIQSNAARPSNGMPGAEGQDNVGVIEA</sequence>
<evidence type="ECO:0000313" key="3">
    <source>
        <dbReference type="RefSeq" id="XP_039135306.1"/>
    </source>
</evidence>
<feature type="region of interest" description="Disordered" evidence="1">
    <location>
        <begin position="93"/>
        <end position="113"/>
    </location>
</feature>
<evidence type="ECO:0000256" key="1">
    <source>
        <dbReference type="SAM" id="MobiDB-lite"/>
    </source>
</evidence>
<dbReference type="InterPro" id="IPR045845">
    <property type="entry name" value="BSK"/>
</dbReference>
<dbReference type="GO" id="GO:0004672">
    <property type="term" value="F:protein kinase activity"/>
    <property type="evidence" value="ECO:0007669"/>
    <property type="project" value="InterPro"/>
</dbReference>
<dbReference type="GO" id="GO:0012505">
    <property type="term" value="C:endomembrane system"/>
    <property type="evidence" value="ECO:0007669"/>
    <property type="project" value="UniProtKB-SubCell"/>
</dbReference>
<reference evidence="3" key="1">
    <citation type="submission" date="2025-08" db="UniProtKB">
        <authorList>
            <consortium name="RefSeq"/>
        </authorList>
    </citation>
    <scope>IDENTIFICATION</scope>
</reference>
<protein>
    <submittedName>
        <fullName evidence="3">Serine/threonine-protein kinase BSK1-2-like isoform X1</fullName>
    </submittedName>
</protein>
<accession>A0AB40C667</accession>